<evidence type="ECO:0000313" key="2">
    <source>
        <dbReference type="EMBL" id="KRN51056.1"/>
    </source>
</evidence>
<evidence type="ECO:0000313" key="3">
    <source>
        <dbReference type="Proteomes" id="UP000051841"/>
    </source>
</evidence>
<keyword evidence="1" id="KW-0472">Membrane</keyword>
<organism evidence="2 3">
    <name type="scientific">Kandleria vitulina DSM 20405</name>
    <dbReference type="NCBI Taxonomy" id="1410657"/>
    <lineage>
        <taxon>Bacteria</taxon>
        <taxon>Bacillati</taxon>
        <taxon>Bacillota</taxon>
        <taxon>Erysipelotrichia</taxon>
        <taxon>Erysipelotrichales</taxon>
        <taxon>Coprobacillaceae</taxon>
        <taxon>Kandleria</taxon>
    </lineage>
</organism>
<dbReference type="PATRIC" id="fig|1410657.5.peg.1171"/>
<feature type="transmembrane region" description="Helical" evidence="1">
    <location>
        <begin position="63"/>
        <end position="92"/>
    </location>
</feature>
<keyword evidence="1" id="KW-0812">Transmembrane</keyword>
<reference evidence="2 3" key="1">
    <citation type="journal article" date="2015" name="Genome Announc.">
        <title>Expanding the biotechnology potential of lactobacilli through comparative genomics of 213 strains and associated genera.</title>
        <authorList>
            <person name="Sun Z."/>
            <person name="Harris H.M."/>
            <person name="McCann A."/>
            <person name="Guo C."/>
            <person name="Argimon S."/>
            <person name="Zhang W."/>
            <person name="Yang X."/>
            <person name="Jeffery I.B."/>
            <person name="Cooney J.C."/>
            <person name="Kagawa T.F."/>
            <person name="Liu W."/>
            <person name="Song Y."/>
            <person name="Salvetti E."/>
            <person name="Wrobel A."/>
            <person name="Rasinkangas P."/>
            <person name="Parkhill J."/>
            <person name="Rea M.C."/>
            <person name="O'Sullivan O."/>
            <person name="Ritari J."/>
            <person name="Douillard F.P."/>
            <person name="Paul Ross R."/>
            <person name="Yang R."/>
            <person name="Briner A.E."/>
            <person name="Felis G.E."/>
            <person name="de Vos W.M."/>
            <person name="Barrangou R."/>
            <person name="Klaenhammer T.R."/>
            <person name="Caufield P.W."/>
            <person name="Cui Y."/>
            <person name="Zhang H."/>
            <person name="O'Toole P.W."/>
        </authorList>
    </citation>
    <scope>NUCLEOTIDE SEQUENCE [LARGE SCALE GENOMIC DNA]</scope>
    <source>
        <strain evidence="2 3">DSM 20405</strain>
    </source>
</reference>
<dbReference type="Proteomes" id="UP000051841">
    <property type="component" value="Unassembled WGS sequence"/>
</dbReference>
<feature type="transmembrane region" description="Helical" evidence="1">
    <location>
        <begin position="6"/>
        <end position="27"/>
    </location>
</feature>
<protein>
    <submittedName>
        <fullName evidence="2">Uncharacterized protein</fullName>
    </submittedName>
</protein>
<sequence length="177" mass="20453">MMRNRLIRSFIIMVIAYLIDGLIVYLLPYPFTRQGAIIVPSLGLICFTMLVNDLDDSTERYFFSAICGLYYSIVYSNALAAYVLIYIIIAFVRTKFFSTNRFGFMQFAVFAMSIVAFKEVFIYVLEFIVRATSFAFYLFILQRLLPTMLINGILSLLVYAIYPKLGISKEGNTYLER</sequence>
<keyword evidence="1" id="KW-1133">Transmembrane helix</keyword>
<dbReference type="EMBL" id="JQBL01000003">
    <property type="protein sequence ID" value="KRN51056.1"/>
    <property type="molecule type" value="Genomic_DNA"/>
</dbReference>
<name>A0A0R2HDE5_9FIRM</name>
<comment type="caution">
    <text evidence="2">The sequence shown here is derived from an EMBL/GenBank/DDBJ whole genome shotgun (WGS) entry which is preliminary data.</text>
</comment>
<gene>
    <name evidence="2" type="ORF">IV49_GL001130</name>
</gene>
<dbReference type="RefSeq" id="WP_051654345.1">
    <property type="nucleotide sequence ID" value="NZ_JNKN01000004.1"/>
</dbReference>
<accession>A0A0R2HDE5</accession>
<evidence type="ECO:0000256" key="1">
    <source>
        <dbReference type="SAM" id="Phobius"/>
    </source>
</evidence>
<feature type="transmembrane region" description="Helical" evidence="1">
    <location>
        <begin position="34"/>
        <end position="51"/>
    </location>
</feature>
<proteinExistence type="predicted"/>
<feature type="transmembrane region" description="Helical" evidence="1">
    <location>
        <begin position="104"/>
        <end position="124"/>
    </location>
</feature>
<feature type="transmembrane region" description="Helical" evidence="1">
    <location>
        <begin position="136"/>
        <end position="162"/>
    </location>
</feature>
<keyword evidence="3" id="KW-1185">Reference proteome</keyword>
<dbReference type="AlphaFoldDB" id="A0A0R2HDE5"/>